<dbReference type="AlphaFoldDB" id="A0A0C2FCW9"/>
<dbReference type="Proteomes" id="UP000054047">
    <property type="component" value="Unassembled WGS sequence"/>
</dbReference>
<gene>
    <name evidence="1" type="ORF">ANCDUO_27138</name>
</gene>
<keyword evidence="2" id="KW-1185">Reference proteome</keyword>
<name>A0A0C2FCW9_9BILA</name>
<organism evidence="1 2">
    <name type="scientific">Ancylostoma duodenale</name>
    <dbReference type="NCBI Taxonomy" id="51022"/>
    <lineage>
        <taxon>Eukaryota</taxon>
        <taxon>Metazoa</taxon>
        <taxon>Ecdysozoa</taxon>
        <taxon>Nematoda</taxon>
        <taxon>Chromadorea</taxon>
        <taxon>Rhabditida</taxon>
        <taxon>Rhabditina</taxon>
        <taxon>Rhabditomorpha</taxon>
        <taxon>Strongyloidea</taxon>
        <taxon>Ancylostomatidae</taxon>
        <taxon>Ancylostomatinae</taxon>
        <taxon>Ancylostoma</taxon>
    </lineage>
</organism>
<accession>A0A0C2FCW9</accession>
<dbReference type="EMBL" id="KN791639">
    <property type="protein sequence ID" value="KIH42871.1"/>
    <property type="molecule type" value="Genomic_DNA"/>
</dbReference>
<protein>
    <submittedName>
        <fullName evidence="1">Uncharacterized protein</fullName>
    </submittedName>
</protein>
<evidence type="ECO:0000313" key="1">
    <source>
        <dbReference type="EMBL" id="KIH42871.1"/>
    </source>
</evidence>
<reference evidence="1 2" key="1">
    <citation type="submission" date="2013-12" db="EMBL/GenBank/DDBJ databases">
        <title>Draft genome of the parsitic nematode Ancylostoma duodenale.</title>
        <authorList>
            <person name="Mitreva M."/>
        </authorList>
    </citation>
    <scope>NUCLEOTIDE SEQUENCE [LARGE SCALE GENOMIC DNA]</scope>
    <source>
        <strain evidence="1 2">Zhejiang</strain>
    </source>
</reference>
<evidence type="ECO:0000313" key="2">
    <source>
        <dbReference type="Proteomes" id="UP000054047"/>
    </source>
</evidence>
<sequence>MVRPGHWLAGFVYDVYSPEESAQFYAVSPPNTPVEEAPTELPATPTAVKIRGGAAYYSAHL</sequence>
<proteinExistence type="predicted"/>
<dbReference type="OrthoDB" id="10500820at2759"/>